<keyword evidence="1" id="KW-0479">Metal-binding</keyword>
<dbReference type="PROSITE" id="PS51397">
    <property type="entry name" value="WLM"/>
    <property type="match status" value="1"/>
</dbReference>
<dbReference type="Pfam" id="PF08325">
    <property type="entry name" value="WLM"/>
    <property type="match status" value="1"/>
</dbReference>
<dbReference type="PANTHER" id="PTHR46622">
    <property type="entry name" value="DNA-DEPENDENT METALLOPROTEASE WSS1"/>
    <property type="match status" value="1"/>
</dbReference>
<reference evidence="8 9" key="1">
    <citation type="journal article" date="2015" name="PLoS Pathog.">
        <title>Leptomonas seymouri: Adaptations to the Dixenous Life Cycle Analyzed by Genome Sequencing, Transcriptome Profiling and Co-infection with Leishmania donovani.</title>
        <authorList>
            <person name="Kraeva N."/>
            <person name="Butenko A."/>
            <person name="Hlavacova J."/>
            <person name="Kostygov A."/>
            <person name="Myskova J."/>
            <person name="Grybchuk D."/>
            <person name="Lestinova T."/>
            <person name="Votypka J."/>
            <person name="Volf P."/>
            <person name="Opperdoes F."/>
            <person name="Flegontov P."/>
            <person name="Lukes J."/>
            <person name="Yurchenko V."/>
        </authorList>
    </citation>
    <scope>NUCLEOTIDE SEQUENCE [LARGE SCALE GENOMIC DNA]</scope>
    <source>
        <strain evidence="8 9">ATCC 30220</strain>
    </source>
</reference>
<dbReference type="InterPro" id="IPR001876">
    <property type="entry name" value="Znf_RanBP2"/>
</dbReference>
<feature type="region of interest" description="Disordered" evidence="5">
    <location>
        <begin position="369"/>
        <end position="428"/>
    </location>
</feature>
<dbReference type="GO" id="GO:0005634">
    <property type="term" value="C:nucleus"/>
    <property type="evidence" value="ECO:0007669"/>
    <property type="project" value="TreeGrafter"/>
</dbReference>
<evidence type="ECO:0000256" key="4">
    <source>
        <dbReference type="PROSITE-ProRule" id="PRU00322"/>
    </source>
</evidence>
<feature type="domain" description="WLM" evidence="7">
    <location>
        <begin position="1"/>
        <end position="282"/>
    </location>
</feature>
<feature type="compositionally biased region" description="Low complexity" evidence="5">
    <location>
        <begin position="148"/>
        <end position="160"/>
    </location>
</feature>
<evidence type="ECO:0008006" key="10">
    <source>
        <dbReference type="Google" id="ProtNLM"/>
    </source>
</evidence>
<dbReference type="VEuPathDB" id="TriTrypDB:Lsey_0001_0640"/>
<gene>
    <name evidence="8" type="ORF">ABL78_0064</name>
</gene>
<evidence type="ECO:0000256" key="3">
    <source>
        <dbReference type="ARBA" id="ARBA00022833"/>
    </source>
</evidence>
<dbReference type="PROSITE" id="PS50199">
    <property type="entry name" value="ZF_RANBP2_2"/>
    <property type="match status" value="1"/>
</dbReference>
<feature type="compositionally biased region" description="Low complexity" evidence="5">
    <location>
        <begin position="393"/>
        <end position="412"/>
    </location>
</feature>
<dbReference type="GO" id="GO:0006281">
    <property type="term" value="P:DNA repair"/>
    <property type="evidence" value="ECO:0007669"/>
    <property type="project" value="TreeGrafter"/>
</dbReference>
<keyword evidence="9" id="KW-1185">Reference proteome</keyword>
<dbReference type="AlphaFoldDB" id="A0A0N1IAV8"/>
<dbReference type="Proteomes" id="UP000038009">
    <property type="component" value="Unassembled WGS sequence"/>
</dbReference>
<feature type="compositionally biased region" description="Low complexity" evidence="5">
    <location>
        <begin position="200"/>
        <end position="224"/>
    </location>
</feature>
<feature type="region of interest" description="Disordered" evidence="5">
    <location>
        <begin position="146"/>
        <end position="263"/>
    </location>
</feature>
<evidence type="ECO:0000256" key="2">
    <source>
        <dbReference type="ARBA" id="ARBA00022771"/>
    </source>
</evidence>
<accession>A0A0N1IAV8</accession>
<dbReference type="EMBL" id="LJSK01000001">
    <property type="protein sequence ID" value="KPI90831.1"/>
    <property type="molecule type" value="Genomic_DNA"/>
</dbReference>
<evidence type="ECO:0000313" key="8">
    <source>
        <dbReference type="EMBL" id="KPI90831.1"/>
    </source>
</evidence>
<evidence type="ECO:0000256" key="5">
    <source>
        <dbReference type="SAM" id="MobiDB-lite"/>
    </source>
</evidence>
<evidence type="ECO:0000256" key="1">
    <source>
        <dbReference type="ARBA" id="ARBA00022723"/>
    </source>
</evidence>
<dbReference type="OrthoDB" id="261960at2759"/>
<dbReference type="PROSITE" id="PS01358">
    <property type="entry name" value="ZF_RANBP2_1"/>
    <property type="match status" value="1"/>
</dbReference>
<keyword evidence="3" id="KW-0862">Zinc</keyword>
<feature type="compositionally biased region" description="Acidic residues" evidence="5">
    <location>
        <begin position="369"/>
        <end position="379"/>
    </location>
</feature>
<protein>
    <recommendedName>
        <fullName evidence="10">WLM domain-containing protein</fullName>
    </recommendedName>
</protein>
<feature type="domain" description="RanBP2-type" evidence="6">
    <location>
        <begin position="337"/>
        <end position="368"/>
    </location>
</feature>
<organism evidence="8 9">
    <name type="scientific">Leptomonas seymouri</name>
    <dbReference type="NCBI Taxonomy" id="5684"/>
    <lineage>
        <taxon>Eukaryota</taxon>
        <taxon>Discoba</taxon>
        <taxon>Euglenozoa</taxon>
        <taxon>Kinetoplastea</taxon>
        <taxon>Metakinetoplastina</taxon>
        <taxon>Trypanosomatida</taxon>
        <taxon>Trypanosomatidae</taxon>
        <taxon>Leishmaniinae</taxon>
        <taxon>Leptomonas</taxon>
    </lineage>
</organism>
<feature type="region of interest" description="Disordered" evidence="5">
    <location>
        <begin position="285"/>
        <end position="341"/>
    </location>
</feature>
<dbReference type="InterPro" id="IPR013536">
    <property type="entry name" value="WLM_dom"/>
</dbReference>
<feature type="compositionally biased region" description="Basic and acidic residues" evidence="5">
    <location>
        <begin position="380"/>
        <end position="392"/>
    </location>
</feature>
<proteinExistence type="predicted"/>
<dbReference type="InterPro" id="IPR053000">
    <property type="entry name" value="WSS1-like_metalloprotease"/>
</dbReference>
<dbReference type="PANTHER" id="PTHR46622:SF1">
    <property type="entry name" value="DNA-DEPENDENT METALLOPROTEASE WSS1"/>
    <property type="match status" value="1"/>
</dbReference>
<comment type="caution">
    <text evidence="8">The sequence shown here is derived from an EMBL/GenBank/DDBJ whole genome shotgun (WGS) entry which is preliminary data.</text>
</comment>
<evidence type="ECO:0000313" key="9">
    <source>
        <dbReference type="Proteomes" id="UP000038009"/>
    </source>
</evidence>
<dbReference type="GO" id="GO:0008237">
    <property type="term" value="F:metallopeptidase activity"/>
    <property type="evidence" value="ECO:0007669"/>
    <property type="project" value="TreeGrafter"/>
</dbReference>
<evidence type="ECO:0000259" key="7">
    <source>
        <dbReference type="PROSITE" id="PS51397"/>
    </source>
</evidence>
<sequence>MSNAFMAQLPYIGTTSTLGWHNDPLAQSYMEHIVRRARVLLPRRGWRVGIIKEFYPRGASLLGLNVNAGSEVCLRFRVPGKRNEFLPFHEVLCTALHEFTHCMHSRHDRVFWNSYYDLVKECEALEVAMLQKGEALYPEAAYVTSTNAKGASPSSSSKGVKASRRGDGRGNSGRAFPSRGGKRLGGAQSSPSRGNGRGAGATTCSGSATTTTTTTTRPVKTSTTAPVSSPNHDGKENAAFPGQGRRLGRGVGLQRYDAPPGPTPTWDALRCILASAAERRLALSGGTTAPSGAVCAPPTGTRNPPLPRPGTRGGLSEEVPGEGDLPCHIPPPQSATRDSNDSWRCPRCGFCNEADVRSCQLCDNDDVDDAASLSDDDGDVREPPTKKLRDAAMAKATAANSSSPSSLPPASLGTCRDNPVEISDEDDG</sequence>
<name>A0A0N1IAV8_LEPSE</name>
<evidence type="ECO:0000259" key="6">
    <source>
        <dbReference type="PROSITE" id="PS50199"/>
    </source>
</evidence>
<keyword evidence="2 4" id="KW-0863">Zinc-finger</keyword>
<dbReference type="GO" id="GO:0008270">
    <property type="term" value="F:zinc ion binding"/>
    <property type="evidence" value="ECO:0007669"/>
    <property type="project" value="UniProtKB-KW"/>
</dbReference>